<dbReference type="Pfam" id="PF03466">
    <property type="entry name" value="LysR_substrate"/>
    <property type="match status" value="1"/>
</dbReference>
<keyword evidence="2" id="KW-0805">Transcription regulation</keyword>
<dbReference type="CDD" id="cd08474">
    <property type="entry name" value="PBP2_CrgA_like_5"/>
    <property type="match status" value="1"/>
</dbReference>
<dbReference type="SUPFAM" id="SSF53850">
    <property type="entry name" value="Periplasmic binding protein-like II"/>
    <property type="match status" value="1"/>
</dbReference>
<comment type="similarity">
    <text evidence="1">Belongs to the LysR transcriptional regulatory family.</text>
</comment>
<dbReference type="PRINTS" id="PR00039">
    <property type="entry name" value="HTHLYSR"/>
</dbReference>
<dbReference type="PROSITE" id="PS50931">
    <property type="entry name" value="HTH_LYSR"/>
    <property type="match status" value="1"/>
</dbReference>
<evidence type="ECO:0000256" key="3">
    <source>
        <dbReference type="ARBA" id="ARBA00023125"/>
    </source>
</evidence>
<dbReference type="Proteomes" id="UP001620597">
    <property type="component" value="Unassembled WGS sequence"/>
</dbReference>
<comment type="caution">
    <text evidence="6">The sequence shown here is derived from an EMBL/GenBank/DDBJ whole genome shotgun (WGS) entry which is preliminary data.</text>
</comment>
<dbReference type="PANTHER" id="PTHR30537:SF1">
    <property type="entry name" value="HTH-TYPE TRANSCRIPTIONAL REGULATOR PGRR"/>
    <property type="match status" value="1"/>
</dbReference>
<evidence type="ECO:0000256" key="4">
    <source>
        <dbReference type="ARBA" id="ARBA00023163"/>
    </source>
</evidence>
<dbReference type="RefSeq" id="WP_416207558.1">
    <property type="nucleotide sequence ID" value="NZ_JBBKTX010000043.1"/>
</dbReference>
<dbReference type="InterPro" id="IPR005119">
    <property type="entry name" value="LysR_subst-bd"/>
</dbReference>
<dbReference type="InterPro" id="IPR058163">
    <property type="entry name" value="LysR-type_TF_proteobact-type"/>
</dbReference>
<keyword evidence="4" id="KW-0804">Transcription</keyword>
<sequence>MSENLNDLRAFLRVAEAGSFTKAAGQMGVSQSALSHTIKALEERIGIKLLNRTTRSVSTTQAGEQLLNDIAPLISDIEQKLSALNEFRDSPRGTLRINGTEHVIHSILWDRLSRFALDYPDIHLEITTDYTLTDIVKDRYDIGIRLGHTVDQDMIAVRVTPDMQMMVVASAEYVRIHGKPETPADLDNHRCLALRLPTHENLMNWELQKSGSGEQQEIVHYHPQPVMIFSHAHLLVKAATDSLGIAWVPTAMVRKDLQSGKLIPLLSEWLTSYDGYYLYYPHRRQSSPLFRLLVDALKLK</sequence>
<dbReference type="Pfam" id="PF00126">
    <property type="entry name" value="HTH_1"/>
    <property type="match status" value="1"/>
</dbReference>
<accession>A0ABW8NPH8</accession>
<keyword evidence="7" id="KW-1185">Reference proteome</keyword>
<organism evidence="6 7">
    <name type="scientific">Oceanobacter antarcticus</name>
    <dbReference type="NCBI Taxonomy" id="3133425"/>
    <lineage>
        <taxon>Bacteria</taxon>
        <taxon>Pseudomonadati</taxon>
        <taxon>Pseudomonadota</taxon>
        <taxon>Gammaproteobacteria</taxon>
        <taxon>Oceanospirillales</taxon>
        <taxon>Oceanospirillaceae</taxon>
        <taxon>Oceanobacter</taxon>
    </lineage>
</organism>
<dbReference type="InterPro" id="IPR036388">
    <property type="entry name" value="WH-like_DNA-bd_sf"/>
</dbReference>
<dbReference type="EMBL" id="JBBKTX010000043">
    <property type="protein sequence ID" value="MFK4754776.1"/>
    <property type="molecule type" value="Genomic_DNA"/>
</dbReference>
<name>A0ABW8NPH8_9GAMM</name>
<protein>
    <submittedName>
        <fullName evidence="6">LysR family transcriptional regulator</fullName>
    </submittedName>
</protein>
<reference evidence="6 7" key="1">
    <citation type="submission" date="2024-03" db="EMBL/GenBank/DDBJ databases">
        <title>High-quality draft genome sequence of Oceanobacter sp. wDCs-4.</title>
        <authorList>
            <person name="Dong C."/>
        </authorList>
    </citation>
    <scope>NUCLEOTIDE SEQUENCE [LARGE SCALE GENOMIC DNA]</scope>
    <source>
        <strain evidence="7">wDCs-4</strain>
    </source>
</reference>
<keyword evidence="3" id="KW-0238">DNA-binding</keyword>
<dbReference type="PANTHER" id="PTHR30537">
    <property type="entry name" value="HTH-TYPE TRANSCRIPTIONAL REGULATOR"/>
    <property type="match status" value="1"/>
</dbReference>
<dbReference type="InterPro" id="IPR000847">
    <property type="entry name" value="LysR_HTH_N"/>
</dbReference>
<dbReference type="Gene3D" id="1.10.10.10">
    <property type="entry name" value="Winged helix-like DNA-binding domain superfamily/Winged helix DNA-binding domain"/>
    <property type="match status" value="1"/>
</dbReference>
<evidence type="ECO:0000313" key="7">
    <source>
        <dbReference type="Proteomes" id="UP001620597"/>
    </source>
</evidence>
<proteinExistence type="inferred from homology"/>
<evidence type="ECO:0000256" key="1">
    <source>
        <dbReference type="ARBA" id="ARBA00009437"/>
    </source>
</evidence>
<feature type="domain" description="HTH lysR-type" evidence="5">
    <location>
        <begin position="1"/>
        <end position="60"/>
    </location>
</feature>
<evidence type="ECO:0000259" key="5">
    <source>
        <dbReference type="PROSITE" id="PS50931"/>
    </source>
</evidence>
<dbReference type="Gene3D" id="3.40.190.290">
    <property type="match status" value="1"/>
</dbReference>
<dbReference type="InterPro" id="IPR036390">
    <property type="entry name" value="WH_DNA-bd_sf"/>
</dbReference>
<dbReference type="SUPFAM" id="SSF46785">
    <property type="entry name" value="Winged helix' DNA-binding domain"/>
    <property type="match status" value="1"/>
</dbReference>
<gene>
    <name evidence="6" type="ORF">WG929_20445</name>
</gene>
<evidence type="ECO:0000256" key="2">
    <source>
        <dbReference type="ARBA" id="ARBA00023015"/>
    </source>
</evidence>
<evidence type="ECO:0000313" key="6">
    <source>
        <dbReference type="EMBL" id="MFK4754776.1"/>
    </source>
</evidence>